<protein>
    <submittedName>
        <fullName evidence="2">Uncharacterized protein</fullName>
    </submittedName>
</protein>
<feature type="compositionally biased region" description="Basic and acidic residues" evidence="1">
    <location>
        <begin position="46"/>
        <end position="60"/>
    </location>
</feature>
<keyword evidence="3" id="KW-1185">Reference proteome</keyword>
<gene>
    <name evidence="2" type="ORF">FA13DRAFT_1784350</name>
</gene>
<dbReference type="AlphaFoldDB" id="A0A4Y7U065"/>
<feature type="region of interest" description="Disordered" evidence="1">
    <location>
        <begin position="36"/>
        <end position="75"/>
    </location>
</feature>
<evidence type="ECO:0000256" key="1">
    <source>
        <dbReference type="SAM" id="MobiDB-lite"/>
    </source>
</evidence>
<evidence type="ECO:0000313" key="3">
    <source>
        <dbReference type="Proteomes" id="UP000298030"/>
    </source>
</evidence>
<feature type="compositionally biased region" description="Low complexity" evidence="1">
    <location>
        <begin position="7"/>
        <end position="21"/>
    </location>
</feature>
<dbReference type="OrthoDB" id="10657510at2759"/>
<sequence length="622" mass="67440">MTIGMVSHTSSSGSSSDTDYSIASASRSIELAKIKDSTIADVADNNNREDTASRQVEDNKHKKGRRRGADTKEENKYNKEYENFLQLIHTNDPLARSTFTSMRTLQAEVRSLSNSLSSATMILAQLVSDVKVLQPAQGGIPPLPVYNKQPTAPSGRSAKRQVVCAIAGLDGPIKDKDLDDGYDSGDDDFDPFIEDDQWHPTWGFLIHRKTGEFIGHDRIGEISAFIKSGYICMARIGKLERTFTVLPLDTRTIMCNAVEDNFHDWVASSGHYKSLQALQEMGSQIGLSNLIKQYGGAGFPIPPTPSGSATPFSGSSSNPIIISEVAEKLQRAESIAPTMKIKTEDADTTSSKRSAEDPMAPTAILKRRRTAVFSGELTMPLTPASPSPLGSTAINIRLPPANPTRRVGPPSGLVDENTMPPPSSTSAPARPVHVPVTPANPQMNDTASVAYVPHTPLPAPCFDTADTTPESQLEPTDNEGGYTMDVDPNNHQFWTPGALPSRPAPSPHTTAPQDVLLLVAAEEWLPVVGEEWLVVVGEEQLLVVGEFPRLLQVPLMVEEGRLCCPLVPVLLVAGEVHLRCPLVPVPPVVVEEVLFPLVVEEEPHLTVGWDMDSFPTYLSQDL</sequence>
<reference evidence="2 3" key="1">
    <citation type="journal article" date="2019" name="Nat. Ecol. Evol.">
        <title>Megaphylogeny resolves global patterns of mushroom evolution.</title>
        <authorList>
            <person name="Varga T."/>
            <person name="Krizsan K."/>
            <person name="Foldi C."/>
            <person name="Dima B."/>
            <person name="Sanchez-Garcia M."/>
            <person name="Sanchez-Ramirez S."/>
            <person name="Szollosi G.J."/>
            <person name="Szarkandi J.G."/>
            <person name="Papp V."/>
            <person name="Albert L."/>
            <person name="Andreopoulos W."/>
            <person name="Angelini C."/>
            <person name="Antonin V."/>
            <person name="Barry K.W."/>
            <person name="Bougher N.L."/>
            <person name="Buchanan P."/>
            <person name="Buyck B."/>
            <person name="Bense V."/>
            <person name="Catcheside P."/>
            <person name="Chovatia M."/>
            <person name="Cooper J."/>
            <person name="Damon W."/>
            <person name="Desjardin D."/>
            <person name="Finy P."/>
            <person name="Geml J."/>
            <person name="Haridas S."/>
            <person name="Hughes K."/>
            <person name="Justo A."/>
            <person name="Karasinski D."/>
            <person name="Kautmanova I."/>
            <person name="Kiss B."/>
            <person name="Kocsube S."/>
            <person name="Kotiranta H."/>
            <person name="LaButti K.M."/>
            <person name="Lechner B.E."/>
            <person name="Liimatainen K."/>
            <person name="Lipzen A."/>
            <person name="Lukacs Z."/>
            <person name="Mihaltcheva S."/>
            <person name="Morgado L.N."/>
            <person name="Niskanen T."/>
            <person name="Noordeloos M.E."/>
            <person name="Ohm R.A."/>
            <person name="Ortiz-Santana B."/>
            <person name="Ovrebo C."/>
            <person name="Racz N."/>
            <person name="Riley R."/>
            <person name="Savchenko A."/>
            <person name="Shiryaev A."/>
            <person name="Soop K."/>
            <person name="Spirin V."/>
            <person name="Szebenyi C."/>
            <person name="Tomsovsky M."/>
            <person name="Tulloss R.E."/>
            <person name="Uehling J."/>
            <person name="Grigoriev I.V."/>
            <person name="Vagvolgyi C."/>
            <person name="Papp T."/>
            <person name="Martin F.M."/>
            <person name="Miettinen O."/>
            <person name="Hibbett D.S."/>
            <person name="Nagy L.G."/>
        </authorList>
    </citation>
    <scope>NUCLEOTIDE SEQUENCE [LARGE SCALE GENOMIC DNA]</scope>
    <source>
        <strain evidence="2 3">FP101781</strain>
    </source>
</reference>
<accession>A0A4Y7U065</accession>
<dbReference type="EMBL" id="QPFP01000001">
    <property type="protein sequence ID" value="TEB39654.1"/>
    <property type="molecule type" value="Genomic_DNA"/>
</dbReference>
<organism evidence="2 3">
    <name type="scientific">Coprinellus micaceus</name>
    <name type="common">Glistening ink-cap mushroom</name>
    <name type="synonym">Coprinus micaceus</name>
    <dbReference type="NCBI Taxonomy" id="71717"/>
    <lineage>
        <taxon>Eukaryota</taxon>
        <taxon>Fungi</taxon>
        <taxon>Dikarya</taxon>
        <taxon>Basidiomycota</taxon>
        <taxon>Agaricomycotina</taxon>
        <taxon>Agaricomycetes</taxon>
        <taxon>Agaricomycetidae</taxon>
        <taxon>Agaricales</taxon>
        <taxon>Agaricineae</taxon>
        <taxon>Psathyrellaceae</taxon>
        <taxon>Coprinellus</taxon>
    </lineage>
</organism>
<comment type="caution">
    <text evidence="2">The sequence shown here is derived from an EMBL/GenBank/DDBJ whole genome shotgun (WGS) entry which is preliminary data.</text>
</comment>
<feature type="region of interest" description="Disordered" evidence="1">
    <location>
        <begin position="1"/>
        <end position="21"/>
    </location>
</feature>
<proteinExistence type="predicted"/>
<dbReference type="Proteomes" id="UP000298030">
    <property type="component" value="Unassembled WGS sequence"/>
</dbReference>
<feature type="region of interest" description="Disordered" evidence="1">
    <location>
        <begin position="383"/>
        <end position="411"/>
    </location>
</feature>
<evidence type="ECO:0000313" key="2">
    <source>
        <dbReference type="EMBL" id="TEB39654.1"/>
    </source>
</evidence>
<name>A0A4Y7U065_COPMI</name>